<protein>
    <submittedName>
        <fullName evidence="7">Uncharacterized protein</fullName>
    </submittedName>
</protein>
<dbReference type="PANTHER" id="PTHR11266:SF50">
    <property type="entry name" value="VACUOLAR MEMBRANE PROTEIN YOR292C"/>
    <property type="match status" value="1"/>
</dbReference>
<comment type="subcellular location">
    <subcellularLocation>
        <location evidence="1">Membrane</location>
        <topology evidence="1">Multi-pass membrane protein</topology>
    </subcellularLocation>
</comment>
<reference evidence="7 8" key="1">
    <citation type="submission" date="2019-12" db="EMBL/GenBank/DDBJ databases">
        <authorList>
            <person name="Floudas D."/>
            <person name="Bentzer J."/>
            <person name="Ahren D."/>
            <person name="Johansson T."/>
            <person name="Persson P."/>
            <person name="Tunlid A."/>
        </authorList>
    </citation>
    <scope>NUCLEOTIDE SEQUENCE [LARGE SCALE GENOMIC DNA]</scope>
    <source>
        <strain evidence="7 8">CBS 102.39</strain>
    </source>
</reference>
<sequence>MAAVTLARAYQHSFETHPNITLSVTGGCLTALGDVVAQVTQNTIARKEDEERKKYDVGRTARFLAYGFMISPFMGRWNAFLETRFPLRAARGTNKVSLKALGKRVAADQLIMAPAGLVAFLGSMGIMEARSPQQIKDRFRDLYGTALIANWKVWPLAQLINFRYMPLPYRVPFAQTAGVFWTLYLSILNSNEDVQQDKERAASRTAIMESDLKLPTHPSK</sequence>
<dbReference type="GO" id="GO:0016020">
    <property type="term" value="C:membrane"/>
    <property type="evidence" value="ECO:0007669"/>
    <property type="project" value="UniProtKB-SubCell"/>
</dbReference>
<dbReference type="EMBL" id="JAACJL010000001">
    <property type="protein sequence ID" value="KAF4623912.1"/>
    <property type="molecule type" value="Genomic_DNA"/>
</dbReference>
<gene>
    <name evidence="7" type="ORF">D9613_001617</name>
</gene>
<organism evidence="7 8">
    <name type="scientific">Agrocybe pediades</name>
    <dbReference type="NCBI Taxonomy" id="84607"/>
    <lineage>
        <taxon>Eukaryota</taxon>
        <taxon>Fungi</taxon>
        <taxon>Dikarya</taxon>
        <taxon>Basidiomycota</taxon>
        <taxon>Agaricomycotina</taxon>
        <taxon>Agaricomycetes</taxon>
        <taxon>Agaricomycetidae</taxon>
        <taxon>Agaricales</taxon>
        <taxon>Agaricineae</taxon>
        <taxon>Strophariaceae</taxon>
        <taxon>Agrocybe</taxon>
    </lineage>
</organism>
<dbReference type="GO" id="GO:0005739">
    <property type="term" value="C:mitochondrion"/>
    <property type="evidence" value="ECO:0007669"/>
    <property type="project" value="TreeGrafter"/>
</dbReference>
<dbReference type="PANTHER" id="PTHR11266">
    <property type="entry name" value="PEROXISOMAL MEMBRANE PROTEIN 2, PXMP2 MPV17"/>
    <property type="match status" value="1"/>
</dbReference>
<evidence type="ECO:0000256" key="4">
    <source>
        <dbReference type="ARBA" id="ARBA00022989"/>
    </source>
</evidence>
<dbReference type="Proteomes" id="UP000521872">
    <property type="component" value="Unassembled WGS sequence"/>
</dbReference>
<dbReference type="InterPro" id="IPR007248">
    <property type="entry name" value="Mpv17_PMP22"/>
</dbReference>
<evidence type="ECO:0000256" key="1">
    <source>
        <dbReference type="ARBA" id="ARBA00004141"/>
    </source>
</evidence>
<evidence type="ECO:0000256" key="5">
    <source>
        <dbReference type="ARBA" id="ARBA00023136"/>
    </source>
</evidence>
<dbReference type="Pfam" id="PF04117">
    <property type="entry name" value="Mpv17_PMP22"/>
    <property type="match status" value="1"/>
</dbReference>
<evidence type="ECO:0000256" key="6">
    <source>
        <dbReference type="RuleBase" id="RU363053"/>
    </source>
</evidence>
<keyword evidence="3" id="KW-0812">Transmembrane</keyword>
<keyword evidence="4" id="KW-1133">Transmembrane helix</keyword>
<name>A0A8H4R5Y4_9AGAR</name>
<proteinExistence type="inferred from homology"/>
<comment type="caution">
    <text evidence="7">The sequence shown here is derived from an EMBL/GenBank/DDBJ whole genome shotgun (WGS) entry which is preliminary data.</text>
</comment>
<evidence type="ECO:0000256" key="2">
    <source>
        <dbReference type="ARBA" id="ARBA00006824"/>
    </source>
</evidence>
<evidence type="ECO:0000313" key="8">
    <source>
        <dbReference type="Proteomes" id="UP000521872"/>
    </source>
</evidence>
<keyword evidence="8" id="KW-1185">Reference proteome</keyword>
<keyword evidence="5" id="KW-0472">Membrane</keyword>
<accession>A0A8H4R5Y4</accession>
<comment type="similarity">
    <text evidence="2 6">Belongs to the peroxisomal membrane protein PXMP2/4 family.</text>
</comment>
<dbReference type="AlphaFoldDB" id="A0A8H4R5Y4"/>
<evidence type="ECO:0000256" key="3">
    <source>
        <dbReference type="ARBA" id="ARBA00022692"/>
    </source>
</evidence>
<evidence type="ECO:0000313" key="7">
    <source>
        <dbReference type="EMBL" id="KAF4623912.1"/>
    </source>
</evidence>